<comment type="caution">
    <text evidence="1">The sequence shown here is derived from an EMBL/GenBank/DDBJ whole genome shotgun (WGS) entry which is preliminary data.</text>
</comment>
<dbReference type="Proteomes" id="UP000698752">
    <property type="component" value="Unassembled WGS sequence"/>
</dbReference>
<keyword evidence="2" id="KW-1185">Reference proteome</keyword>
<organism evidence="1 2">
    <name type="scientific">Neoroseomonas terrae</name>
    <dbReference type="NCBI Taxonomy" id="424799"/>
    <lineage>
        <taxon>Bacteria</taxon>
        <taxon>Pseudomonadati</taxon>
        <taxon>Pseudomonadota</taxon>
        <taxon>Alphaproteobacteria</taxon>
        <taxon>Acetobacterales</taxon>
        <taxon>Acetobacteraceae</taxon>
        <taxon>Neoroseomonas</taxon>
    </lineage>
</organism>
<accession>A0ABS5EH77</accession>
<evidence type="ECO:0000313" key="1">
    <source>
        <dbReference type="EMBL" id="MBR0650379.1"/>
    </source>
</evidence>
<sequence length="37" mass="4271">MADLAAAWHWPPSELMALTPREALAWHDELRRRAEDG</sequence>
<dbReference type="EMBL" id="JAAEDI010000011">
    <property type="protein sequence ID" value="MBR0650379.1"/>
    <property type="molecule type" value="Genomic_DNA"/>
</dbReference>
<gene>
    <name evidence="1" type="ORF">GXW78_11950</name>
</gene>
<proteinExistence type="predicted"/>
<dbReference type="InterPro" id="IPR009493">
    <property type="entry name" value="P2_GpE"/>
</dbReference>
<reference evidence="2" key="1">
    <citation type="journal article" date="2021" name="Syst. Appl. Microbiol.">
        <title>Roseomonas hellenica sp. nov., isolated from roots of wild-growing Alkanna tinctoria.</title>
        <authorList>
            <person name="Rat A."/>
            <person name="Naranjo H.D."/>
            <person name="Lebbe L."/>
            <person name="Cnockaert M."/>
            <person name="Krigas N."/>
            <person name="Grigoriadou K."/>
            <person name="Maloupa E."/>
            <person name="Willems A."/>
        </authorList>
    </citation>
    <scope>NUCLEOTIDE SEQUENCE [LARGE SCALE GENOMIC DNA]</scope>
    <source>
        <strain evidence="2">LMG 31159</strain>
    </source>
</reference>
<dbReference type="Pfam" id="PF06528">
    <property type="entry name" value="Phage_P2_GpE"/>
    <property type="match status" value="1"/>
</dbReference>
<evidence type="ECO:0000313" key="2">
    <source>
        <dbReference type="Proteomes" id="UP000698752"/>
    </source>
</evidence>
<protein>
    <submittedName>
        <fullName evidence="1">GpE family phage tail protein</fullName>
    </submittedName>
</protein>
<name>A0ABS5EH77_9PROT</name>